<keyword evidence="3" id="KW-1185">Reference proteome</keyword>
<reference evidence="2 3" key="1">
    <citation type="journal article" date="2019" name="Int. J. Syst. Evol. Microbiol.">
        <title>The Global Catalogue of Microorganisms (GCM) 10K type strain sequencing project: providing services to taxonomists for standard genome sequencing and annotation.</title>
        <authorList>
            <consortium name="The Broad Institute Genomics Platform"/>
            <consortium name="The Broad Institute Genome Sequencing Center for Infectious Disease"/>
            <person name="Wu L."/>
            <person name="Ma J."/>
        </authorList>
    </citation>
    <scope>NUCLEOTIDE SEQUENCE [LARGE SCALE GENOMIC DNA]</scope>
    <source>
        <strain evidence="2 3">JCM 10367</strain>
    </source>
</reference>
<gene>
    <name evidence="2" type="ORF">GCM10009535_24800</name>
</gene>
<sequence>MVYVAESPLVPLDGTLAVMRTPATRASSPRKRLRGLRRLRGRWPRRLERPAVTAHVRCEVMNSLRTGGGAGAGSGVRGSEERRA</sequence>
<proteinExistence type="predicted"/>
<protein>
    <submittedName>
        <fullName evidence="2">Uncharacterized protein</fullName>
    </submittedName>
</protein>
<dbReference type="EMBL" id="BAAAGU010000022">
    <property type="protein sequence ID" value="GAA0646253.1"/>
    <property type="molecule type" value="Genomic_DNA"/>
</dbReference>
<name>A0ABN1HG84_9ACTN</name>
<evidence type="ECO:0000313" key="2">
    <source>
        <dbReference type="EMBL" id="GAA0646253.1"/>
    </source>
</evidence>
<feature type="region of interest" description="Disordered" evidence="1">
    <location>
        <begin position="64"/>
        <end position="84"/>
    </location>
</feature>
<dbReference type="Proteomes" id="UP001500724">
    <property type="component" value="Unassembled WGS sequence"/>
</dbReference>
<feature type="compositionally biased region" description="Gly residues" evidence="1">
    <location>
        <begin position="66"/>
        <end position="76"/>
    </location>
</feature>
<comment type="caution">
    <text evidence="2">The sequence shown here is derived from an EMBL/GenBank/DDBJ whole genome shotgun (WGS) entry which is preliminary data.</text>
</comment>
<evidence type="ECO:0000256" key="1">
    <source>
        <dbReference type="SAM" id="MobiDB-lite"/>
    </source>
</evidence>
<accession>A0ABN1HG84</accession>
<organism evidence="2 3">
    <name type="scientific">Streptomyces thermocarboxydovorans</name>
    <dbReference type="NCBI Taxonomy" id="59298"/>
    <lineage>
        <taxon>Bacteria</taxon>
        <taxon>Bacillati</taxon>
        <taxon>Actinomycetota</taxon>
        <taxon>Actinomycetes</taxon>
        <taxon>Kitasatosporales</taxon>
        <taxon>Streptomycetaceae</taxon>
        <taxon>Streptomyces</taxon>
    </lineage>
</organism>
<evidence type="ECO:0000313" key="3">
    <source>
        <dbReference type="Proteomes" id="UP001500724"/>
    </source>
</evidence>